<dbReference type="PANTHER" id="PTHR47485:SF1">
    <property type="entry name" value="THYLAKOID LUMENAL 17.4 KDA PROTEIN, CHLOROPLASTIC"/>
    <property type="match status" value="1"/>
</dbReference>
<evidence type="ECO:0000256" key="3">
    <source>
        <dbReference type="SAM" id="MobiDB-lite"/>
    </source>
</evidence>
<dbReference type="InterPro" id="IPR001646">
    <property type="entry name" value="5peptide_repeat"/>
</dbReference>
<evidence type="ECO:0000259" key="4">
    <source>
        <dbReference type="Pfam" id="PF09937"/>
    </source>
</evidence>
<evidence type="ECO:0000256" key="1">
    <source>
        <dbReference type="ARBA" id="ARBA00022737"/>
    </source>
</evidence>
<evidence type="ECO:0000313" key="6">
    <source>
        <dbReference type="Proteomes" id="UP000440224"/>
    </source>
</evidence>
<keyword evidence="6" id="KW-1185">Reference proteome</keyword>
<feature type="domain" description="DUF2169" evidence="4">
    <location>
        <begin position="131"/>
        <end position="402"/>
    </location>
</feature>
<dbReference type="AlphaFoldDB" id="A0A6N7PEZ3"/>
<keyword evidence="2" id="KW-0175">Coiled coil</keyword>
<evidence type="ECO:0000256" key="2">
    <source>
        <dbReference type="SAM" id="Coils"/>
    </source>
</evidence>
<dbReference type="Gene3D" id="2.160.20.80">
    <property type="entry name" value="E3 ubiquitin-protein ligase SopA"/>
    <property type="match status" value="3"/>
</dbReference>
<feature type="region of interest" description="Disordered" evidence="3">
    <location>
        <begin position="455"/>
        <end position="479"/>
    </location>
</feature>
<proteinExistence type="predicted"/>
<feature type="compositionally biased region" description="Basic residues" evidence="3">
    <location>
        <begin position="46"/>
        <end position="55"/>
    </location>
</feature>
<reference evidence="5 6" key="1">
    <citation type="submission" date="2019-10" db="EMBL/GenBank/DDBJ databases">
        <title>A soil myxobacterium in the family Polyangiaceae.</title>
        <authorList>
            <person name="Li Y."/>
            <person name="Wang J."/>
        </authorList>
    </citation>
    <scope>NUCLEOTIDE SEQUENCE [LARGE SCALE GENOMIC DNA]</scope>
    <source>
        <strain evidence="5 6">DSM 14734</strain>
    </source>
</reference>
<name>A0A6N7PEZ3_9BACT</name>
<feature type="coiled-coil region" evidence="2">
    <location>
        <begin position="538"/>
        <end position="565"/>
    </location>
</feature>
<dbReference type="SUPFAM" id="SSF141571">
    <property type="entry name" value="Pentapeptide repeat-like"/>
    <property type="match status" value="2"/>
</dbReference>
<feature type="compositionally biased region" description="Basic and acidic residues" evidence="3">
    <location>
        <begin position="56"/>
        <end position="81"/>
    </location>
</feature>
<organism evidence="5 6">
    <name type="scientific">Polyangium spumosum</name>
    <dbReference type="NCBI Taxonomy" id="889282"/>
    <lineage>
        <taxon>Bacteria</taxon>
        <taxon>Pseudomonadati</taxon>
        <taxon>Myxococcota</taxon>
        <taxon>Polyangia</taxon>
        <taxon>Polyangiales</taxon>
        <taxon>Polyangiaceae</taxon>
        <taxon>Polyangium</taxon>
    </lineage>
</organism>
<dbReference type="Pfam" id="PF00805">
    <property type="entry name" value="Pentapeptide"/>
    <property type="match status" value="5"/>
</dbReference>
<protein>
    <submittedName>
        <fullName evidence="5">DUF2169 domain-containing protein</fullName>
    </submittedName>
</protein>
<evidence type="ECO:0000313" key="5">
    <source>
        <dbReference type="EMBL" id="MRG90397.1"/>
    </source>
</evidence>
<accession>A0A6N7PEZ3</accession>
<dbReference type="PANTHER" id="PTHR47485">
    <property type="entry name" value="THYLAKOID LUMENAL 17.4 KDA PROTEIN, CHLOROPLASTIC"/>
    <property type="match status" value="1"/>
</dbReference>
<dbReference type="Pfam" id="PF09937">
    <property type="entry name" value="DUF2169"/>
    <property type="match status" value="1"/>
</dbReference>
<gene>
    <name evidence="5" type="ORF">GF068_00435</name>
</gene>
<comment type="caution">
    <text evidence="5">The sequence shown here is derived from an EMBL/GenBank/DDBJ whole genome shotgun (WGS) entry which is preliminary data.</text>
</comment>
<dbReference type="EMBL" id="WJIE01000001">
    <property type="protein sequence ID" value="MRG90397.1"/>
    <property type="molecule type" value="Genomic_DNA"/>
</dbReference>
<dbReference type="Proteomes" id="UP000440224">
    <property type="component" value="Unassembled WGS sequence"/>
</dbReference>
<feature type="compositionally biased region" description="Basic and acidic residues" evidence="3">
    <location>
        <begin position="17"/>
        <end position="45"/>
    </location>
</feature>
<keyword evidence="1" id="KW-0677">Repeat</keyword>
<dbReference type="InterPro" id="IPR018683">
    <property type="entry name" value="DUF2169"/>
</dbReference>
<feature type="region of interest" description="Disordered" evidence="3">
    <location>
        <begin position="1"/>
        <end position="103"/>
    </location>
</feature>
<sequence length="989" mass="107401">MELPRRQGLAHHRRHVRDADRPQEREPDRRQARDPRPVQDGDGARHQGRLSHRRRDRGERGHRPEIRADVVREPRGEDRDAAVQAHQSGHRHRGRRPQADRLGRPFVNTIKPQRIGLLTRAFENENVCHFSIALLVFFPFESPRRILSEVDLWKFVAAELGKDGILDECMPKPNGEIVVNGRCFAPGGVPRAASSVRVKLGAVDKTLYVVGDRVWKRGVPSEPQPFTEMPITWETAFGGPDFPDNPLGKGASPVRTEAGEVHPMPNVEYPGKLLQSPRERPAPASFGPIDLTWPQRFSKVGTYDEAWLKELFPGFAEDLEPGFFSTAPADQQIEGFFRGDEAFVIENMHPSKPRIESALPGVAARCFVRRETPSGEVFREIPMRIDTVRLFPHAERGVVVFRGITRVREDDAADVKQICCALEAMGAPKPVSYYEAVIAKRSDKKKGHLFALRDADLMPEPGPDEGAPKAEPSDDDELTGGEGLLLANLRKKAEAELEKAKEQMRAAGIDPEGRLPAIPPATPPPKPEELPEVIEAAMEIAEKQMAAEKERRAAAEAEARKACEEAGVDYEAMLKKAQADAAGPPKFSAKRELARLQDLAQLYRNAGMPDVGLEQKIADPELEKKLLAAEENLRDNYRKFAHHMPAAAAMPGDGSAAAREALREGRAKGEGFAGRDLTGADLSGLDLAGLDFRGAMLECANLSGSRLEGADLSGAVLARANLTDARLGGAKLVGTNLGGANLTRVEASGVDFTGAVLACADLRGARLRGANLTKADLSEAIYGDTDTREIQAAGTNFIKSDLRGAGFAGAVLERCVFIESNVSGVDFSGAKLVSAVFVEAKGEGAVLRGANLENLRVVKDSSFVGADFRGASLPRANFRGALLEGADFTEADLTGADFSGADLRGGRLERVLAKESMWIRTDLTGADLRRGNFMFAVLQKARIAGADLRGANLFRSDMAKVHLDGATNVKGAHVVEARVVKNRATDDPG</sequence>